<feature type="transmembrane region" description="Helical" evidence="6">
    <location>
        <begin position="187"/>
        <end position="206"/>
    </location>
</feature>
<comment type="subcellular location">
    <subcellularLocation>
        <location evidence="1">Membrane</location>
        <topology evidence="1">Multi-pass membrane protein</topology>
    </subcellularLocation>
</comment>
<dbReference type="AlphaFoldDB" id="Q5LU61"/>
<dbReference type="eggNOG" id="COG0531">
    <property type="taxonomic scope" value="Bacteria"/>
</dbReference>
<proteinExistence type="predicted"/>
<gene>
    <name evidence="7" type="ordered locus">SPO1197</name>
</gene>
<evidence type="ECO:0000313" key="8">
    <source>
        <dbReference type="Proteomes" id="UP000001023"/>
    </source>
</evidence>
<protein>
    <submittedName>
        <fullName evidence="7">Amino acid permease</fullName>
    </submittedName>
</protein>
<feature type="transmembrane region" description="Helical" evidence="6">
    <location>
        <begin position="93"/>
        <end position="117"/>
    </location>
</feature>
<dbReference type="PANTHER" id="PTHR43243:SF4">
    <property type="entry name" value="CATIONIC AMINO ACID TRANSPORTER 4"/>
    <property type="match status" value="1"/>
</dbReference>
<feature type="transmembrane region" description="Helical" evidence="6">
    <location>
        <begin position="348"/>
        <end position="366"/>
    </location>
</feature>
<feature type="transmembrane region" description="Helical" evidence="6">
    <location>
        <begin position="321"/>
        <end position="342"/>
    </location>
</feature>
<name>Q5LU61_RUEPO</name>
<evidence type="ECO:0000313" key="7">
    <source>
        <dbReference type="EMBL" id="AAV94493.1"/>
    </source>
</evidence>
<keyword evidence="8" id="KW-1185">Reference proteome</keyword>
<feature type="transmembrane region" description="Helical" evidence="6">
    <location>
        <begin position="21"/>
        <end position="41"/>
    </location>
</feature>
<dbReference type="HOGENOM" id="CLU_007946_15_12_5"/>
<accession>Q5LU61</accession>
<evidence type="ECO:0000256" key="1">
    <source>
        <dbReference type="ARBA" id="ARBA00004141"/>
    </source>
</evidence>
<dbReference type="Proteomes" id="UP000001023">
    <property type="component" value="Chromosome"/>
</dbReference>
<feature type="transmembrane region" description="Helical" evidence="6">
    <location>
        <begin position="226"/>
        <end position="246"/>
    </location>
</feature>
<dbReference type="GO" id="GO:0016020">
    <property type="term" value="C:membrane"/>
    <property type="evidence" value="ECO:0007669"/>
    <property type="project" value="UniProtKB-SubCell"/>
</dbReference>
<dbReference type="PaxDb" id="246200-SPO1197"/>
<dbReference type="GO" id="GO:0015171">
    <property type="term" value="F:amino acid transmembrane transporter activity"/>
    <property type="evidence" value="ECO:0007669"/>
    <property type="project" value="TreeGrafter"/>
</dbReference>
<organism evidence="7 8">
    <name type="scientific">Ruegeria pomeroyi (strain ATCC 700808 / DSM 15171 / DSS-3)</name>
    <name type="common">Silicibacter pomeroyi</name>
    <dbReference type="NCBI Taxonomy" id="246200"/>
    <lineage>
        <taxon>Bacteria</taxon>
        <taxon>Pseudomonadati</taxon>
        <taxon>Pseudomonadota</taxon>
        <taxon>Alphaproteobacteria</taxon>
        <taxon>Rhodobacterales</taxon>
        <taxon>Roseobacteraceae</taxon>
        <taxon>Ruegeria</taxon>
    </lineage>
</organism>
<evidence type="ECO:0000256" key="5">
    <source>
        <dbReference type="ARBA" id="ARBA00023136"/>
    </source>
</evidence>
<dbReference type="PIRSF" id="PIRSF006060">
    <property type="entry name" value="AA_transporter"/>
    <property type="match status" value="1"/>
</dbReference>
<keyword evidence="3 6" id="KW-0812">Transmembrane</keyword>
<dbReference type="EMBL" id="CP000031">
    <property type="protein sequence ID" value="AAV94493.1"/>
    <property type="molecule type" value="Genomic_DNA"/>
</dbReference>
<evidence type="ECO:0000256" key="2">
    <source>
        <dbReference type="ARBA" id="ARBA00022448"/>
    </source>
</evidence>
<feature type="transmembrane region" description="Helical" evidence="6">
    <location>
        <begin position="129"/>
        <end position="148"/>
    </location>
</feature>
<sequence length="402" mass="40901">MLHRRGIMAAPLKRRIGLGLLTAYGVGVMVGAGIYVLVGAVAGDAGVWAPVAFLLAGLIAAPTALSYAEFSTRLPEAAGEAAYVGTGLNSQSLALLVGLAVVVAGTVSAGAVLRGGVGYLSAVTEINPVWAMIGLGGALTLVAVAGVLESLALAAVFTVVELAGLALVVWAGLGADPSPDWVAPAPPVWTGIGLGGVLAFFAFIGFEDIVNMAEEVEAPERTLPRAILISLVVTSVLYALVAWAAVRAVPLDVLGQSESPLALVWQYGRGSGAGFLSAIAVFAALNGILAQIVMATRVLYGLGGRTKALALFHTAHPRFGTPVLATFLVGAAVIFCALYVPVETLAETTSSILLAVFALVNGALIVQKRRAPEARFRVPMAVPVLGLVLSLAALSVAVRGIL</sequence>
<feature type="transmembrane region" description="Helical" evidence="6">
    <location>
        <begin position="155"/>
        <end position="175"/>
    </location>
</feature>
<dbReference type="Gene3D" id="1.20.1740.10">
    <property type="entry name" value="Amino acid/polyamine transporter I"/>
    <property type="match status" value="1"/>
</dbReference>
<feature type="transmembrane region" description="Helical" evidence="6">
    <location>
        <begin position="275"/>
        <end position="300"/>
    </location>
</feature>
<dbReference type="STRING" id="246200.SPO1197"/>
<evidence type="ECO:0000256" key="3">
    <source>
        <dbReference type="ARBA" id="ARBA00022692"/>
    </source>
</evidence>
<reference evidence="7 8" key="2">
    <citation type="journal article" date="2014" name="Stand. Genomic Sci.">
        <title>An updated genome annotation for the model marine bacterium Ruegeria pomeroyi DSS-3.</title>
        <authorList>
            <person name="Rivers A.R."/>
            <person name="Smith C.B."/>
            <person name="Moran M.A."/>
        </authorList>
    </citation>
    <scope>GENOME REANNOTATION</scope>
    <source>
        <strain evidence="8">ATCC 700808 / DSM 15171 / DSS-3</strain>
    </source>
</reference>
<dbReference type="PANTHER" id="PTHR43243">
    <property type="entry name" value="INNER MEMBRANE TRANSPORTER YGJI-RELATED"/>
    <property type="match status" value="1"/>
</dbReference>
<feature type="transmembrane region" description="Helical" evidence="6">
    <location>
        <begin position="378"/>
        <end position="398"/>
    </location>
</feature>
<dbReference type="KEGG" id="sil:SPO1197"/>
<keyword evidence="5 6" id="KW-0472">Membrane</keyword>
<dbReference type="InterPro" id="IPR002293">
    <property type="entry name" value="AA/rel_permease1"/>
</dbReference>
<keyword evidence="2" id="KW-0813">Transport</keyword>
<feature type="transmembrane region" description="Helical" evidence="6">
    <location>
        <begin position="47"/>
        <end position="68"/>
    </location>
</feature>
<dbReference type="Pfam" id="PF13520">
    <property type="entry name" value="AA_permease_2"/>
    <property type="match status" value="1"/>
</dbReference>
<evidence type="ECO:0000256" key="4">
    <source>
        <dbReference type="ARBA" id="ARBA00022989"/>
    </source>
</evidence>
<evidence type="ECO:0000256" key="6">
    <source>
        <dbReference type="SAM" id="Phobius"/>
    </source>
</evidence>
<keyword evidence="4 6" id="KW-1133">Transmembrane helix</keyword>
<reference evidence="7 8" key="1">
    <citation type="journal article" date="2004" name="Nature">
        <title>Genome sequence of Silicibacter pomeroyi reveals adaptations to the marine environment.</title>
        <authorList>
            <person name="Moran M.A."/>
            <person name="Buchan A."/>
            <person name="Gonzalez J.M."/>
            <person name="Heidelberg J.F."/>
            <person name="Whitman W.B."/>
            <person name="Kiene R.P."/>
            <person name="Henriksen J.R."/>
            <person name="King G.M."/>
            <person name="Belas R."/>
            <person name="Fuqua C."/>
            <person name="Brinkac L."/>
            <person name="Lewis M."/>
            <person name="Johri S."/>
            <person name="Weaver B."/>
            <person name="Pai G."/>
            <person name="Eisen J.A."/>
            <person name="Rahe E."/>
            <person name="Sheldon W.M."/>
            <person name="Ye W."/>
            <person name="Miller T.R."/>
            <person name="Carlton J."/>
            <person name="Rasko D.A."/>
            <person name="Paulsen I.T."/>
            <person name="Ren Q."/>
            <person name="Daugherty S.C."/>
            <person name="Deboy R.T."/>
            <person name="Dodson R.J."/>
            <person name="Durkin A.S."/>
            <person name="Madupu R."/>
            <person name="Nelson W.C."/>
            <person name="Sullivan S.A."/>
            <person name="Rosovitz M.J."/>
            <person name="Haft D.H."/>
            <person name="Selengut J."/>
            <person name="Ward N."/>
        </authorList>
    </citation>
    <scope>NUCLEOTIDE SEQUENCE [LARGE SCALE GENOMIC DNA]</scope>
    <source>
        <strain evidence="8">ATCC 700808 / DSM 15171 / DSS-3</strain>
    </source>
</reference>